<comment type="caution">
    <text evidence="1">The sequence shown here is derived from an EMBL/GenBank/DDBJ whole genome shotgun (WGS) entry which is preliminary data.</text>
</comment>
<dbReference type="STRING" id="33114.A0A2G2WAW3"/>
<dbReference type="EMBL" id="MLFT02000007">
    <property type="protein sequence ID" value="PHT42398.1"/>
    <property type="molecule type" value="Genomic_DNA"/>
</dbReference>
<dbReference type="PANTHER" id="PTHR10492">
    <property type="match status" value="1"/>
</dbReference>
<keyword evidence="2" id="KW-1185">Reference proteome</keyword>
<gene>
    <name evidence="1" type="ORF">CQW23_16423</name>
</gene>
<dbReference type="OrthoDB" id="1304457at2759"/>
<reference evidence="1 2" key="1">
    <citation type="journal article" date="2017" name="Genome Biol.">
        <title>New reference genome sequences of hot pepper reveal the massive evolution of plant disease-resistance genes by retroduplication.</title>
        <authorList>
            <person name="Kim S."/>
            <person name="Park J."/>
            <person name="Yeom S.I."/>
            <person name="Kim Y.M."/>
            <person name="Seo E."/>
            <person name="Kim K.T."/>
            <person name="Kim M.S."/>
            <person name="Lee J.M."/>
            <person name="Cheong K."/>
            <person name="Shin H.S."/>
            <person name="Kim S.B."/>
            <person name="Han K."/>
            <person name="Lee J."/>
            <person name="Park M."/>
            <person name="Lee H.A."/>
            <person name="Lee H.Y."/>
            <person name="Lee Y."/>
            <person name="Oh S."/>
            <person name="Lee J.H."/>
            <person name="Choi E."/>
            <person name="Choi E."/>
            <person name="Lee S.E."/>
            <person name="Jeon J."/>
            <person name="Kim H."/>
            <person name="Choi G."/>
            <person name="Song H."/>
            <person name="Lee J."/>
            <person name="Lee S.C."/>
            <person name="Kwon J.K."/>
            <person name="Lee H.Y."/>
            <person name="Koo N."/>
            <person name="Hong Y."/>
            <person name="Kim R.W."/>
            <person name="Kang W.H."/>
            <person name="Huh J.H."/>
            <person name="Kang B.C."/>
            <person name="Yang T.J."/>
            <person name="Lee Y.H."/>
            <person name="Bennetzen J.L."/>
            <person name="Choi D."/>
        </authorList>
    </citation>
    <scope>NUCLEOTIDE SEQUENCE [LARGE SCALE GENOMIC DNA]</scope>
    <source>
        <strain evidence="2">cv. PBC81</strain>
    </source>
</reference>
<dbReference type="PANTHER" id="PTHR10492:SF101">
    <property type="entry name" value="ATP-DEPENDENT DNA HELICASE"/>
    <property type="match status" value="1"/>
</dbReference>
<dbReference type="Proteomes" id="UP000224567">
    <property type="component" value="Unassembled WGS sequence"/>
</dbReference>
<proteinExistence type="predicted"/>
<reference evidence="2" key="2">
    <citation type="journal article" date="2017" name="J. Anim. Genet.">
        <title>Multiple reference genome sequences of hot pepper reveal the massive evolution of plant disease resistance genes by retroduplication.</title>
        <authorList>
            <person name="Kim S."/>
            <person name="Park J."/>
            <person name="Yeom S.-I."/>
            <person name="Kim Y.-M."/>
            <person name="Seo E."/>
            <person name="Kim K.-T."/>
            <person name="Kim M.-S."/>
            <person name="Lee J.M."/>
            <person name="Cheong K."/>
            <person name="Shin H.-S."/>
            <person name="Kim S.-B."/>
            <person name="Han K."/>
            <person name="Lee J."/>
            <person name="Park M."/>
            <person name="Lee H.-A."/>
            <person name="Lee H.-Y."/>
            <person name="Lee Y."/>
            <person name="Oh S."/>
            <person name="Lee J.H."/>
            <person name="Choi E."/>
            <person name="Choi E."/>
            <person name="Lee S.E."/>
            <person name="Jeon J."/>
            <person name="Kim H."/>
            <person name="Choi G."/>
            <person name="Song H."/>
            <person name="Lee J."/>
            <person name="Lee S.-C."/>
            <person name="Kwon J.-K."/>
            <person name="Lee H.-Y."/>
            <person name="Koo N."/>
            <person name="Hong Y."/>
            <person name="Kim R.W."/>
            <person name="Kang W.-H."/>
            <person name="Huh J.H."/>
            <person name="Kang B.-C."/>
            <person name="Yang T.-J."/>
            <person name="Lee Y.-H."/>
            <person name="Bennetzen J.L."/>
            <person name="Choi D."/>
        </authorList>
    </citation>
    <scope>NUCLEOTIDE SEQUENCE [LARGE SCALE GENOMIC DNA]</scope>
    <source>
        <strain evidence="2">cv. PBC81</strain>
    </source>
</reference>
<protein>
    <recommendedName>
        <fullName evidence="3">Helitron helicase-like domain-containing protein</fullName>
    </recommendedName>
</protein>
<evidence type="ECO:0000313" key="2">
    <source>
        <dbReference type="Proteomes" id="UP000224567"/>
    </source>
</evidence>
<name>A0A2G2WAW3_CAPBA</name>
<sequence>MDNQGTKFARLNRRILRNQKWVKYSSNEIENIDPTYDGVNVVEQHERVSSPLHDITNGTVPPVPQLRNKRCFLSDDVNEQRKQKNVSSSNISIDRTIFLGTLQKNSNNLGLISGIRIFGMHVADRDKINEQFVVPVSLYENCTPPISVPMMRLGKVSSSQPLTHYSKSLPLRDLNNGAQSQDHLPDLNCAPCDEGQEDEDDCEVIYTVEFHKRGLPHAHILLFHHEQNKHPTPVDIDRIISAEISNEFLDPHYYKAVQLFMIHGPCGPTRNYSPCMQDGRCTKNFPKKSVGTTTIDEDCYPIYRKREDGRTIKKYGIDPNNRYGVPLCRWYY</sequence>
<evidence type="ECO:0000313" key="1">
    <source>
        <dbReference type="EMBL" id="PHT42398.1"/>
    </source>
</evidence>
<organism evidence="1 2">
    <name type="scientific">Capsicum baccatum</name>
    <name type="common">Peruvian pepper</name>
    <dbReference type="NCBI Taxonomy" id="33114"/>
    <lineage>
        <taxon>Eukaryota</taxon>
        <taxon>Viridiplantae</taxon>
        <taxon>Streptophyta</taxon>
        <taxon>Embryophyta</taxon>
        <taxon>Tracheophyta</taxon>
        <taxon>Spermatophyta</taxon>
        <taxon>Magnoliopsida</taxon>
        <taxon>eudicotyledons</taxon>
        <taxon>Gunneridae</taxon>
        <taxon>Pentapetalae</taxon>
        <taxon>asterids</taxon>
        <taxon>lamiids</taxon>
        <taxon>Solanales</taxon>
        <taxon>Solanaceae</taxon>
        <taxon>Solanoideae</taxon>
        <taxon>Capsiceae</taxon>
        <taxon>Capsicum</taxon>
    </lineage>
</organism>
<accession>A0A2G2WAW3</accession>
<dbReference type="AlphaFoldDB" id="A0A2G2WAW3"/>
<evidence type="ECO:0008006" key="3">
    <source>
        <dbReference type="Google" id="ProtNLM"/>
    </source>
</evidence>